<evidence type="ECO:0000256" key="1">
    <source>
        <dbReference type="ARBA" id="ARBA00022574"/>
    </source>
</evidence>
<dbReference type="SMART" id="SM00320">
    <property type="entry name" value="WD40"/>
    <property type="match status" value="6"/>
</dbReference>
<gene>
    <name evidence="4" type="ORF">GYMLUDRAFT_249866</name>
</gene>
<name>A0A0D0C856_9AGAR</name>
<dbReference type="Proteomes" id="UP000053593">
    <property type="component" value="Unassembled WGS sequence"/>
</dbReference>
<organism evidence="4 5">
    <name type="scientific">Collybiopsis luxurians FD-317 M1</name>
    <dbReference type="NCBI Taxonomy" id="944289"/>
    <lineage>
        <taxon>Eukaryota</taxon>
        <taxon>Fungi</taxon>
        <taxon>Dikarya</taxon>
        <taxon>Basidiomycota</taxon>
        <taxon>Agaricomycotina</taxon>
        <taxon>Agaricomycetes</taxon>
        <taxon>Agaricomycetidae</taxon>
        <taxon>Agaricales</taxon>
        <taxon>Marasmiineae</taxon>
        <taxon>Omphalotaceae</taxon>
        <taxon>Collybiopsis</taxon>
        <taxon>Collybiopsis luxurians</taxon>
    </lineage>
</organism>
<feature type="repeat" description="WD" evidence="3">
    <location>
        <begin position="221"/>
        <end position="253"/>
    </location>
</feature>
<dbReference type="InterPro" id="IPR015943">
    <property type="entry name" value="WD40/YVTN_repeat-like_dom_sf"/>
</dbReference>
<dbReference type="InterPro" id="IPR020472">
    <property type="entry name" value="WD40_PAC1"/>
</dbReference>
<dbReference type="InterPro" id="IPR050349">
    <property type="entry name" value="WD_LIS1/nudF_dynein_reg"/>
</dbReference>
<dbReference type="PROSITE" id="PS50294">
    <property type="entry name" value="WD_REPEATS_REGION"/>
    <property type="match status" value="4"/>
</dbReference>
<dbReference type="OrthoDB" id="2615105at2759"/>
<proteinExistence type="predicted"/>
<evidence type="ECO:0008006" key="6">
    <source>
        <dbReference type="Google" id="ProtNLM"/>
    </source>
</evidence>
<dbReference type="CDD" id="cd00200">
    <property type="entry name" value="WD40"/>
    <property type="match status" value="1"/>
</dbReference>
<sequence>MLFGSSDVNGIIPHLYLSIIPFWKRKSNLQVELKRAVKVEQKVAKGSSLQIAVPNGAGAVKSVAFSSDGTRIVTGAVDNTVRIWDIASGTQIGDVLHGHKNCIQSVAFSPDGTRIVSGSSDRTVRIWDATTGTQTGGSFLMELGLYLDLQTGQIVSASDDQTVRIWDFITGTQINDPLYGHDYYAQSVAFSPDGTRIVSGSSDRTVRICDTTTGTQIGDLSHGHTHYVWSVAFSPDGTRIASGSDDRTVQIWDAVTTGMQISDPLCGHNDHVAFLPDGPRLVPVSIGNTERIWDSANCPDNNYCHLHLMISHLTVAFSVSSQSRFTLDALNAGLDLCFPYPFSPSLDSLPLPQ</sequence>
<feature type="repeat" description="WD" evidence="3">
    <location>
        <begin position="154"/>
        <end position="176"/>
    </location>
</feature>
<dbReference type="Gene3D" id="2.130.10.10">
    <property type="entry name" value="YVTN repeat-like/Quinoprotein amine dehydrogenase"/>
    <property type="match status" value="2"/>
</dbReference>
<dbReference type="PROSITE" id="PS00678">
    <property type="entry name" value="WD_REPEATS_1"/>
    <property type="match status" value="2"/>
</dbReference>
<dbReference type="InterPro" id="IPR019775">
    <property type="entry name" value="WD40_repeat_CS"/>
</dbReference>
<dbReference type="Pfam" id="PF00400">
    <property type="entry name" value="WD40"/>
    <property type="match status" value="5"/>
</dbReference>
<feature type="repeat" description="WD" evidence="3">
    <location>
        <begin position="96"/>
        <end position="137"/>
    </location>
</feature>
<evidence type="ECO:0000313" key="4">
    <source>
        <dbReference type="EMBL" id="KIK54112.1"/>
    </source>
</evidence>
<dbReference type="PANTHER" id="PTHR44129">
    <property type="entry name" value="WD REPEAT-CONTAINING PROTEIN POP1"/>
    <property type="match status" value="1"/>
</dbReference>
<keyword evidence="1 3" id="KW-0853">WD repeat</keyword>
<dbReference type="InterPro" id="IPR001680">
    <property type="entry name" value="WD40_rpt"/>
</dbReference>
<dbReference type="PRINTS" id="PR00320">
    <property type="entry name" value="GPROTEINBRPT"/>
</dbReference>
<feature type="repeat" description="WD" evidence="3">
    <location>
        <begin position="178"/>
        <end position="219"/>
    </location>
</feature>
<dbReference type="PROSITE" id="PS50082">
    <property type="entry name" value="WD_REPEATS_2"/>
    <property type="match status" value="5"/>
</dbReference>
<dbReference type="HOGENOM" id="CLU_000288_57_32_1"/>
<evidence type="ECO:0000313" key="5">
    <source>
        <dbReference type="Proteomes" id="UP000053593"/>
    </source>
</evidence>
<accession>A0A0D0C856</accession>
<keyword evidence="2" id="KW-0677">Repeat</keyword>
<reference evidence="4 5" key="1">
    <citation type="submission" date="2014-04" db="EMBL/GenBank/DDBJ databases">
        <title>Evolutionary Origins and Diversification of the Mycorrhizal Mutualists.</title>
        <authorList>
            <consortium name="DOE Joint Genome Institute"/>
            <consortium name="Mycorrhizal Genomics Consortium"/>
            <person name="Kohler A."/>
            <person name="Kuo A."/>
            <person name="Nagy L.G."/>
            <person name="Floudas D."/>
            <person name="Copeland A."/>
            <person name="Barry K.W."/>
            <person name="Cichocki N."/>
            <person name="Veneault-Fourrey C."/>
            <person name="LaButti K."/>
            <person name="Lindquist E.A."/>
            <person name="Lipzen A."/>
            <person name="Lundell T."/>
            <person name="Morin E."/>
            <person name="Murat C."/>
            <person name="Riley R."/>
            <person name="Ohm R."/>
            <person name="Sun H."/>
            <person name="Tunlid A."/>
            <person name="Henrissat B."/>
            <person name="Grigoriev I.V."/>
            <person name="Hibbett D.S."/>
            <person name="Martin F."/>
        </authorList>
    </citation>
    <scope>NUCLEOTIDE SEQUENCE [LARGE SCALE GENOMIC DNA]</scope>
    <source>
        <strain evidence="4 5">FD-317 M1</strain>
    </source>
</reference>
<dbReference type="SUPFAM" id="SSF50978">
    <property type="entry name" value="WD40 repeat-like"/>
    <property type="match status" value="1"/>
</dbReference>
<evidence type="ECO:0000256" key="2">
    <source>
        <dbReference type="ARBA" id="ARBA00022737"/>
    </source>
</evidence>
<feature type="repeat" description="WD" evidence="3">
    <location>
        <begin position="53"/>
        <end position="94"/>
    </location>
</feature>
<dbReference type="InterPro" id="IPR036322">
    <property type="entry name" value="WD40_repeat_dom_sf"/>
</dbReference>
<keyword evidence="5" id="KW-1185">Reference proteome</keyword>
<protein>
    <recommendedName>
        <fullName evidence="6">WD40 repeat-like protein</fullName>
    </recommendedName>
</protein>
<dbReference type="EMBL" id="KN834820">
    <property type="protein sequence ID" value="KIK54112.1"/>
    <property type="molecule type" value="Genomic_DNA"/>
</dbReference>
<dbReference type="AlphaFoldDB" id="A0A0D0C856"/>
<evidence type="ECO:0000256" key="3">
    <source>
        <dbReference type="PROSITE-ProRule" id="PRU00221"/>
    </source>
</evidence>